<dbReference type="Pfam" id="PF02852">
    <property type="entry name" value="Pyr_redox_dim"/>
    <property type="match status" value="1"/>
</dbReference>
<protein>
    <submittedName>
        <fullName evidence="9">FAD-dependent oxidoreductase</fullName>
    </submittedName>
</protein>
<evidence type="ECO:0000256" key="2">
    <source>
        <dbReference type="ARBA" id="ARBA00009130"/>
    </source>
</evidence>
<dbReference type="PRINTS" id="PR00368">
    <property type="entry name" value="FADPNR"/>
</dbReference>
<proteinExistence type="inferred from homology"/>
<comment type="caution">
    <text evidence="9">The sequence shown here is derived from an EMBL/GenBank/DDBJ whole genome shotgun (WGS) entry which is preliminary data.</text>
</comment>
<evidence type="ECO:0000313" key="9">
    <source>
        <dbReference type="EMBL" id="MFB9466454.1"/>
    </source>
</evidence>
<dbReference type="InterPro" id="IPR050260">
    <property type="entry name" value="FAD-bd_OxRdtase"/>
</dbReference>
<keyword evidence="6" id="KW-0676">Redox-active center</keyword>
<dbReference type="Proteomes" id="UP001589709">
    <property type="component" value="Unassembled WGS sequence"/>
</dbReference>
<comment type="similarity">
    <text evidence="2">Belongs to the class-III pyridine nucleotide-disulfide oxidoreductase family.</text>
</comment>
<dbReference type="SUPFAM" id="SSF55424">
    <property type="entry name" value="FAD/NAD-linked reductases, dimerisation (C-terminal) domain"/>
    <property type="match status" value="1"/>
</dbReference>
<reference evidence="9 10" key="1">
    <citation type="submission" date="2024-09" db="EMBL/GenBank/DDBJ databases">
        <authorList>
            <person name="Sun Q."/>
            <person name="Mori K."/>
        </authorList>
    </citation>
    <scope>NUCLEOTIDE SEQUENCE [LARGE SCALE GENOMIC DNA]</scope>
    <source>
        <strain evidence="9 10">JCM 6917</strain>
    </source>
</reference>
<evidence type="ECO:0000259" key="7">
    <source>
        <dbReference type="Pfam" id="PF02852"/>
    </source>
</evidence>
<dbReference type="SUPFAM" id="SSF51905">
    <property type="entry name" value="FAD/NAD(P)-binding domain"/>
    <property type="match status" value="2"/>
</dbReference>
<accession>A0ABV5N837</accession>
<dbReference type="Gene3D" id="3.50.50.60">
    <property type="entry name" value="FAD/NAD(P)-binding domain"/>
    <property type="match status" value="2"/>
</dbReference>
<sequence length="473" mass="49747">MSMSDASGTSGGRERLVVVGGDAAGMSAASQARRLKGPDELEIVAFERGHFTSYSACGIPYWVGGQVDDRDELIARTPEEHRSRGIDLRLRTEVVEIDVDRGRVRARDVDTGAEAWTSYDKLVIATGARPIRPDMPGAGAPGVHGVQTLDDGQELLDTLTRARGRRAVVVGAGYIGVEMAEALINRGYGVTVVNRGAEPMATLDPDMGRLVREAMEGMGITMVNDAEVTKILTGDDGRVRAVATEAAEYPADVVVLGIGVRPQTALARAAGLPLGERGGLLTDLAMRVRGHEDIWAGGDCVEVLDLVAGRERHVALGTHANKHGQVIGTNVGGGYATFPGVVGTAVSKVCDLEIARTGLREKDARRAGLRFETVTIESTSRAGYYPGASPMTVKMLAEQRTGRLLGVQIVGREGAGKRVDIAAVALTAGLTVEQMTALDLGYAPPFSPVWDPVLVAARKAAGKVRGASQGAPV</sequence>
<keyword evidence="5" id="KW-0560">Oxidoreductase</keyword>
<evidence type="ECO:0000313" key="10">
    <source>
        <dbReference type="Proteomes" id="UP001589709"/>
    </source>
</evidence>
<dbReference type="PANTHER" id="PTHR43429:SF1">
    <property type="entry name" value="NAD(P)H SULFUR OXIDOREDUCTASE (COA-DEPENDENT)"/>
    <property type="match status" value="1"/>
</dbReference>
<gene>
    <name evidence="9" type="ORF">ACFF45_28025</name>
</gene>
<name>A0ABV5N837_9ACTN</name>
<keyword evidence="3" id="KW-0285">Flavoprotein</keyword>
<evidence type="ECO:0000256" key="1">
    <source>
        <dbReference type="ARBA" id="ARBA00001974"/>
    </source>
</evidence>
<dbReference type="InterPro" id="IPR023753">
    <property type="entry name" value="FAD/NAD-binding_dom"/>
</dbReference>
<evidence type="ECO:0000256" key="3">
    <source>
        <dbReference type="ARBA" id="ARBA00022630"/>
    </source>
</evidence>
<feature type="domain" description="Pyridine nucleotide-disulphide oxidoreductase dimerisation" evidence="7">
    <location>
        <begin position="347"/>
        <end position="449"/>
    </location>
</feature>
<evidence type="ECO:0000259" key="8">
    <source>
        <dbReference type="Pfam" id="PF07992"/>
    </source>
</evidence>
<dbReference type="InterPro" id="IPR036188">
    <property type="entry name" value="FAD/NAD-bd_sf"/>
</dbReference>
<dbReference type="InterPro" id="IPR004099">
    <property type="entry name" value="Pyr_nucl-diS_OxRdtase_dimer"/>
</dbReference>
<organism evidence="9 10">
    <name type="scientific">Streptomyces cinereospinus</name>
    <dbReference type="NCBI Taxonomy" id="285561"/>
    <lineage>
        <taxon>Bacteria</taxon>
        <taxon>Bacillati</taxon>
        <taxon>Actinomycetota</taxon>
        <taxon>Actinomycetes</taxon>
        <taxon>Kitasatosporales</taxon>
        <taxon>Streptomycetaceae</taxon>
        <taxon>Streptomyces</taxon>
    </lineage>
</organism>
<dbReference type="InterPro" id="IPR016156">
    <property type="entry name" value="FAD/NAD-linked_Rdtase_dimer_sf"/>
</dbReference>
<evidence type="ECO:0000256" key="5">
    <source>
        <dbReference type="ARBA" id="ARBA00023002"/>
    </source>
</evidence>
<evidence type="ECO:0000256" key="4">
    <source>
        <dbReference type="ARBA" id="ARBA00022827"/>
    </source>
</evidence>
<dbReference type="PRINTS" id="PR00411">
    <property type="entry name" value="PNDRDTASEI"/>
</dbReference>
<dbReference type="Pfam" id="PF07992">
    <property type="entry name" value="Pyr_redox_2"/>
    <property type="match status" value="1"/>
</dbReference>
<feature type="domain" description="FAD/NAD(P)-binding" evidence="8">
    <location>
        <begin position="15"/>
        <end position="311"/>
    </location>
</feature>
<evidence type="ECO:0000256" key="6">
    <source>
        <dbReference type="ARBA" id="ARBA00023284"/>
    </source>
</evidence>
<dbReference type="RefSeq" id="WP_381349387.1">
    <property type="nucleotide sequence ID" value="NZ_JBHMCY010000069.1"/>
</dbReference>
<keyword evidence="4" id="KW-0274">FAD</keyword>
<dbReference type="EMBL" id="JBHMCY010000069">
    <property type="protein sequence ID" value="MFB9466454.1"/>
    <property type="molecule type" value="Genomic_DNA"/>
</dbReference>
<comment type="cofactor">
    <cofactor evidence="1">
        <name>FAD</name>
        <dbReference type="ChEBI" id="CHEBI:57692"/>
    </cofactor>
</comment>
<keyword evidence="10" id="KW-1185">Reference proteome</keyword>
<dbReference type="PANTHER" id="PTHR43429">
    <property type="entry name" value="PYRIDINE NUCLEOTIDE-DISULFIDE OXIDOREDUCTASE DOMAIN-CONTAINING"/>
    <property type="match status" value="1"/>
</dbReference>